<evidence type="ECO:0000313" key="2">
    <source>
        <dbReference type="EMBL" id="GAA4147920.1"/>
    </source>
</evidence>
<dbReference type="EMBL" id="BAABDO010000069">
    <property type="protein sequence ID" value="GAA4147920.1"/>
    <property type="molecule type" value="Genomic_DNA"/>
</dbReference>
<accession>A0ABP7Z5P3</accession>
<feature type="transmembrane region" description="Helical" evidence="1">
    <location>
        <begin position="179"/>
        <end position="201"/>
    </location>
</feature>
<dbReference type="Proteomes" id="UP001500266">
    <property type="component" value="Unassembled WGS sequence"/>
</dbReference>
<keyword evidence="1" id="KW-1133">Transmembrane helix</keyword>
<evidence type="ECO:0000313" key="3">
    <source>
        <dbReference type="Proteomes" id="UP001500266"/>
    </source>
</evidence>
<name>A0ABP7Z5P3_9ACTN</name>
<keyword evidence="3" id="KW-1185">Reference proteome</keyword>
<protein>
    <submittedName>
        <fullName evidence="2">Uncharacterized protein</fullName>
    </submittedName>
</protein>
<feature type="transmembrane region" description="Helical" evidence="1">
    <location>
        <begin position="80"/>
        <end position="107"/>
    </location>
</feature>
<keyword evidence="1" id="KW-0472">Membrane</keyword>
<gene>
    <name evidence="2" type="ORF">GCM10022416_41730</name>
</gene>
<sequence>MARPRSDHGSLQHGDPRQEDAATRHLCTGVYLDRAFRRTVLCHVHNDPTRLIPPSYGFRLIPVITHAWRAWLIETVSHTAVLGVLVALLAIHRAALVAVIAVLMLWFTAGRALKHARDAITLLAKEKADVWLRRSRPVSEGHDLRHRQRLTVLYLAGCAIATVTPSLTAGLVGMSPADLWRQAVCLVAVIAVIVAIGAAFFQASLHSVHNGAMAEPRAGSRRISAIAEQQRRPYVIYRRPVSPPEEAEDSVVRIRRFLDDDVSQFVGAGRLVHRWIPPLTVQLLRENGDESEPLEMREWATPPFAAHDLVRRLAAAVRLLADEAEATRLPGLTVRDRLYAAEADMAHRPAWFHKDPSAEDINRIIDDPHGLVQHFLEASVPLRGGELVATIFLRVTVKGRTLSLDFAACALTRTPDAYHALDAHGQSSPTAALRAVLARVLRLPAEVARLGQLAEAPLVLLGALCARTDRMPLPLCGATSIREEKSTPWEEAALDRPIIHDYIKIIEERLLAAAEDFLAAHKVDTSNFRRQAQQIINQGVLNMGQGSVQVNQSAVGLGAQMLDQREIPGNA</sequence>
<evidence type="ECO:0000256" key="1">
    <source>
        <dbReference type="SAM" id="Phobius"/>
    </source>
</evidence>
<proteinExistence type="predicted"/>
<comment type="caution">
    <text evidence="2">The sequence shown here is derived from an EMBL/GenBank/DDBJ whole genome shotgun (WGS) entry which is preliminary data.</text>
</comment>
<dbReference type="RefSeq" id="WP_345023162.1">
    <property type="nucleotide sequence ID" value="NZ_BAABDO010000069.1"/>
</dbReference>
<reference evidence="3" key="1">
    <citation type="journal article" date="2019" name="Int. J. Syst. Evol. Microbiol.">
        <title>The Global Catalogue of Microorganisms (GCM) 10K type strain sequencing project: providing services to taxonomists for standard genome sequencing and annotation.</title>
        <authorList>
            <consortium name="The Broad Institute Genomics Platform"/>
            <consortium name="The Broad Institute Genome Sequencing Center for Infectious Disease"/>
            <person name="Wu L."/>
            <person name="Ma J."/>
        </authorList>
    </citation>
    <scope>NUCLEOTIDE SEQUENCE [LARGE SCALE GENOMIC DNA]</scope>
    <source>
        <strain evidence="3">JCM 17316</strain>
    </source>
</reference>
<keyword evidence="1" id="KW-0812">Transmembrane</keyword>
<organism evidence="2 3">
    <name type="scientific">Actinomadura keratinilytica</name>
    <dbReference type="NCBI Taxonomy" id="547461"/>
    <lineage>
        <taxon>Bacteria</taxon>
        <taxon>Bacillati</taxon>
        <taxon>Actinomycetota</taxon>
        <taxon>Actinomycetes</taxon>
        <taxon>Streptosporangiales</taxon>
        <taxon>Thermomonosporaceae</taxon>
        <taxon>Actinomadura</taxon>
    </lineage>
</organism>
<feature type="transmembrane region" description="Helical" evidence="1">
    <location>
        <begin position="152"/>
        <end position="173"/>
    </location>
</feature>